<organism evidence="1">
    <name type="scientific">Pseudomonas aeruginosa</name>
    <dbReference type="NCBI Taxonomy" id="287"/>
    <lineage>
        <taxon>Bacteria</taxon>
        <taxon>Pseudomonadati</taxon>
        <taxon>Pseudomonadota</taxon>
        <taxon>Gammaproteobacteria</taxon>
        <taxon>Pseudomonadales</taxon>
        <taxon>Pseudomonadaceae</taxon>
        <taxon>Pseudomonas</taxon>
    </lineage>
</organism>
<dbReference type="EMBL" id="VZPH01000053">
    <property type="protein sequence ID" value="KAB0558917.1"/>
    <property type="molecule type" value="Genomic_DNA"/>
</dbReference>
<evidence type="ECO:0000313" key="1">
    <source>
        <dbReference type="EMBL" id="KAB0558917.1"/>
    </source>
</evidence>
<reference evidence="1" key="1">
    <citation type="submission" date="2019-09" db="EMBL/GenBank/DDBJ databases">
        <title>Draft genome sequences of 48 bacterial type strains from the CCUG.</title>
        <authorList>
            <person name="Tunovic T."/>
            <person name="Pineiro-Iglesias B."/>
            <person name="Unosson C."/>
            <person name="Inganas E."/>
            <person name="Ohlen M."/>
            <person name="Cardew S."/>
            <person name="Jensie-Markopoulos S."/>
            <person name="Salva-Serra F."/>
            <person name="Jaen-Luchoro D."/>
            <person name="Karlsson R."/>
            <person name="Svensson-Stadler L."/>
            <person name="Chun J."/>
            <person name="Moore E."/>
        </authorList>
    </citation>
    <scope>NUCLEOTIDE SEQUENCE</scope>
    <source>
        <strain evidence="1">CCUG 551</strain>
    </source>
</reference>
<comment type="caution">
    <text evidence="1">The sequence shown here is derived from an EMBL/GenBank/DDBJ whole genome shotgun (WGS) entry which is preliminary data.</text>
</comment>
<accession>A0A643I6E6</accession>
<protein>
    <submittedName>
        <fullName evidence="1">Uncharacterized protein</fullName>
    </submittedName>
</protein>
<dbReference type="AlphaFoldDB" id="A0A643I6E6"/>
<sequence>MSLWTEVKGSWSSVFEVWGSYWKLYGGWRALLVSPYFHVAIFCTAICYRFWSRPEWWETVISVAPTFLGFTLAGLAIFFSVSDEGFKRIIAYKDSDSPSSPFLDIVVAFVNFVVWQGAAFLMALIAKSLFFIWATAPRFYLELLPFLNVLGWGFGFLIFAYSSLLLLAATFSIFRVARWYETHVTTSVDDEDK</sequence>
<name>A0A643I6E6_PSEAI</name>
<gene>
    <name evidence="1" type="ORF">F7R07_16935</name>
</gene>
<dbReference type="RefSeq" id="WP_071533977.1">
    <property type="nucleotide sequence ID" value="NZ_BBQK01000031.1"/>
</dbReference>
<proteinExistence type="predicted"/>